<dbReference type="InterPro" id="IPR043136">
    <property type="entry name" value="B30.2/SPRY_sf"/>
</dbReference>
<accession>A0A8H3X5F2</accession>
<name>A0A8H3X5F2_GIGMA</name>
<dbReference type="SMART" id="SM00028">
    <property type="entry name" value="TPR"/>
    <property type="match status" value="2"/>
</dbReference>
<dbReference type="InterPro" id="IPR013105">
    <property type="entry name" value="TPR_2"/>
</dbReference>
<dbReference type="SUPFAM" id="SSF49899">
    <property type="entry name" value="Concanavalin A-like lectins/glucanases"/>
    <property type="match status" value="1"/>
</dbReference>
<dbReference type="SUPFAM" id="SSF48452">
    <property type="entry name" value="TPR-like"/>
    <property type="match status" value="1"/>
</dbReference>
<keyword evidence="5" id="KW-1185">Reference proteome</keyword>
<dbReference type="InterPro" id="IPR050498">
    <property type="entry name" value="Ycf3"/>
</dbReference>
<evidence type="ECO:0000313" key="5">
    <source>
        <dbReference type="Proteomes" id="UP000439903"/>
    </source>
</evidence>
<reference evidence="4 5" key="1">
    <citation type="journal article" date="2019" name="Environ. Microbiol.">
        <title>At the nexus of three kingdoms: the genome of the mycorrhizal fungus Gigaspora margarita provides insights into plant, endobacterial and fungal interactions.</title>
        <authorList>
            <person name="Venice F."/>
            <person name="Ghignone S."/>
            <person name="Salvioli di Fossalunga A."/>
            <person name="Amselem J."/>
            <person name="Novero M."/>
            <person name="Xianan X."/>
            <person name="Sedzielewska Toro K."/>
            <person name="Morin E."/>
            <person name="Lipzen A."/>
            <person name="Grigoriev I.V."/>
            <person name="Henrissat B."/>
            <person name="Martin F.M."/>
            <person name="Bonfante P."/>
        </authorList>
    </citation>
    <scope>NUCLEOTIDE SEQUENCE [LARGE SCALE GENOMIC DNA]</scope>
    <source>
        <strain evidence="4 5">BEG34</strain>
    </source>
</reference>
<feature type="repeat" description="TPR" evidence="3">
    <location>
        <begin position="255"/>
        <end position="288"/>
    </location>
</feature>
<dbReference type="Pfam" id="PF07719">
    <property type="entry name" value="TPR_2"/>
    <property type="match status" value="1"/>
</dbReference>
<dbReference type="Proteomes" id="UP000439903">
    <property type="component" value="Unassembled WGS sequence"/>
</dbReference>
<keyword evidence="2 3" id="KW-0802">TPR repeat</keyword>
<dbReference type="Gene3D" id="1.25.40.10">
    <property type="entry name" value="Tetratricopeptide repeat domain"/>
    <property type="match status" value="1"/>
</dbReference>
<evidence type="ECO:0000256" key="3">
    <source>
        <dbReference type="PROSITE-ProRule" id="PRU00339"/>
    </source>
</evidence>
<dbReference type="AlphaFoldDB" id="A0A8H3X5F2"/>
<evidence type="ECO:0000256" key="2">
    <source>
        <dbReference type="ARBA" id="ARBA00022803"/>
    </source>
</evidence>
<dbReference type="PROSITE" id="PS50005">
    <property type="entry name" value="TPR"/>
    <property type="match status" value="2"/>
</dbReference>
<feature type="repeat" description="TPR" evidence="3">
    <location>
        <begin position="221"/>
        <end position="254"/>
    </location>
</feature>
<sequence length="301" mass="34786">MNELELYKDVLLPTAWDLESSLLSIDGLKVKYIGPDDYKVAAIIRTNYPIPSQCKFFYFEVKIINSGQNRMVGIGFCTKTSDQDKKNIDIMPLPGQENNSWGHDGYLFLFYTKNGINLGIACHLPDDLKEGSLYHCAGFRSQGGFIEANFGDRNFEYSVMTNKDINNQLNNAFAKHFMKTKTCYSAVEYKEKIYFIKGEYEEALLDLINKLTNSLENPNNIIDLSYRGKIYFIVGKYKESLEDFTKLLDIEQNNIVALRYRGEIYYMIKRYEDSIADLNKLLKICPHDLWANETCKLVEKS</sequence>
<dbReference type="InterPro" id="IPR011990">
    <property type="entry name" value="TPR-like_helical_dom_sf"/>
</dbReference>
<gene>
    <name evidence="4" type="ORF">F8M41_008342</name>
</gene>
<protein>
    <submittedName>
        <fullName evidence="4">SPRY-domain-containing protein</fullName>
    </submittedName>
</protein>
<dbReference type="Gene3D" id="2.60.120.920">
    <property type="match status" value="2"/>
</dbReference>
<dbReference type="PANTHER" id="PTHR44858:SF1">
    <property type="entry name" value="UDP-N-ACETYLGLUCOSAMINE--PEPTIDE N-ACETYLGLUCOSAMINYLTRANSFERASE SPINDLY-RELATED"/>
    <property type="match status" value="1"/>
</dbReference>
<evidence type="ECO:0000256" key="1">
    <source>
        <dbReference type="ARBA" id="ARBA00022737"/>
    </source>
</evidence>
<dbReference type="InterPro" id="IPR013320">
    <property type="entry name" value="ConA-like_dom_sf"/>
</dbReference>
<dbReference type="InterPro" id="IPR019734">
    <property type="entry name" value="TPR_rpt"/>
</dbReference>
<keyword evidence="1" id="KW-0677">Repeat</keyword>
<dbReference type="OrthoDB" id="258495at2759"/>
<organism evidence="4 5">
    <name type="scientific">Gigaspora margarita</name>
    <dbReference type="NCBI Taxonomy" id="4874"/>
    <lineage>
        <taxon>Eukaryota</taxon>
        <taxon>Fungi</taxon>
        <taxon>Fungi incertae sedis</taxon>
        <taxon>Mucoromycota</taxon>
        <taxon>Glomeromycotina</taxon>
        <taxon>Glomeromycetes</taxon>
        <taxon>Diversisporales</taxon>
        <taxon>Gigasporaceae</taxon>
        <taxon>Gigaspora</taxon>
    </lineage>
</organism>
<evidence type="ECO:0000313" key="4">
    <source>
        <dbReference type="EMBL" id="KAF0409673.1"/>
    </source>
</evidence>
<proteinExistence type="predicted"/>
<comment type="caution">
    <text evidence="4">The sequence shown here is derived from an EMBL/GenBank/DDBJ whole genome shotgun (WGS) entry which is preliminary data.</text>
</comment>
<dbReference type="PANTHER" id="PTHR44858">
    <property type="entry name" value="TETRATRICOPEPTIDE REPEAT PROTEIN 6"/>
    <property type="match status" value="1"/>
</dbReference>
<dbReference type="GO" id="GO:0046813">
    <property type="term" value="P:receptor-mediated virion attachment to host cell"/>
    <property type="evidence" value="ECO:0007669"/>
    <property type="project" value="TreeGrafter"/>
</dbReference>
<dbReference type="EMBL" id="WTPW01001875">
    <property type="protein sequence ID" value="KAF0409673.1"/>
    <property type="molecule type" value="Genomic_DNA"/>
</dbReference>